<dbReference type="EMBL" id="JAGKQM010000015">
    <property type="protein sequence ID" value="KAH0880711.1"/>
    <property type="molecule type" value="Genomic_DNA"/>
</dbReference>
<comment type="caution">
    <text evidence="1">The sequence shown here is derived from an EMBL/GenBank/DDBJ whole genome shotgun (WGS) entry which is preliminary data.</text>
</comment>
<evidence type="ECO:0000313" key="1">
    <source>
        <dbReference type="EMBL" id="KAH0880711.1"/>
    </source>
</evidence>
<proteinExistence type="predicted"/>
<gene>
    <name evidence="1" type="ORF">HID58_068105</name>
</gene>
<feature type="non-terminal residue" evidence="1">
    <location>
        <position position="192"/>
    </location>
</feature>
<evidence type="ECO:0000313" key="2">
    <source>
        <dbReference type="Proteomes" id="UP000824890"/>
    </source>
</evidence>
<organism evidence="1 2">
    <name type="scientific">Brassica napus</name>
    <name type="common">Rape</name>
    <dbReference type="NCBI Taxonomy" id="3708"/>
    <lineage>
        <taxon>Eukaryota</taxon>
        <taxon>Viridiplantae</taxon>
        <taxon>Streptophyta</taxon>
        <taxon>Embryophyta</taxon>
        <taxon>Tracheophyta</taxon>
        <taxon>Spermatophyta</taxon>
        <taxon>Magnoliopsida</taxon>
        <taxon>eudicotyledons</taxon>
        <taxon>Gunneridae</taxon>
        <taxon>Pentapetalae</taxon>
        <taxon>rosids</taxon>
        <taxon>malvids</taxon>
        <taxon>Brassicales</taxon>
        <taxon>Brassicaceae</taxon>
        <taxon>Brassiceae</taxon>
        <taxon>Brassica</taxon>
    </lineage>
</organism>
<reference evidence="1 2" key="1">
    <citation type="submission" date="2021-05" db="EMBL/GenBank/DDBJ databases">
        <title>Genome Assembly of Synthetic Allotetraploid Brassica napus Reveals Homoeologous Exchanges between Subgenomes.</title>
        <authorList>
            <person name="Davis J.T."/>
        </authorList>
    </citation>
    <scope>NUCLEOTIDE SEQUENCE [LARGE SCALE GENOMIC DNA]</scope>
    <source>
        <strain evidence="2">cv. Da-Ae</strain>
        <tissue evidence="1">Seedling</tissue>
    </source>
</reference>
<name>A0ABQ7ZKC3_BRANA</name>
<sequence>MSLLAWSRRPECELAGVGILYPCVSMSERNVLPFVSSLGQAVVATVKGGVRLSCECGSASCLGLGVLPLFIRVNPGELFASLTLVLRGSEGIDVYRSDCFIVVTGCMNKTFPGSFYRLRRGVMVRMRRGESILKVQWRFKCLVMFVCVYLSRCSFQLVLIVDEFYFGMLVFERKVENSFPERFVTSLILGSG</sequence>
<dbReference type="Proteomes" id="UP000824890">
    <property type="component" value="Unassembled WGS sequence"/>
</dbReference>
<accession>A0ABQ7ZKC3</accession>
<keyword evidence="2" id="KW-1185">Reference proteome</keyword>
<protein>
    <submittedName>
        <fullName evidence="1">Uncharacterized protein</fullName>
    </submittedName>
</protein>